<keyword evidence="3" id="KW-1185">Reference proteome</keyword>
<name>A0A6S7G929_PARCT</name>
<dbReference type="FunFam" id="3.10.20.370:FF:000001">
    <property type="entry name" value="Retrovirus-related Pol polyprotein from transposon 17.6-like protein"/>
    <property type="match status" value="1"/>
</dbReference>
<feature type="domain" description="Reverse transcriptase/retrotransposon-derived protein RNase H-like" evidence="1">
    <location>
        <begin position="2"/>
        <end position="80"/>
    </location>
</feature>
<dbReference type="PANTHER" id="PTHR34072">
    <property type="entry name" value="ENZYMATIC POLYPROTEIN-RELATED"/>
    <property type="match status" value="1"/>
</dbReference>
<proteinExistence type="predicted"/>
<dbReference type="Gene3D" id="3.10.20.370">
    <property type="match status" value="1"/>
</dbReference>
<evidence type="ECO:0000259" key="1">
    <source>
        <dbReference type="Pfam" id="PF17919"/>
    </source>
</evidence>
<comment type="caution">
    <text evidence="2">The sequence shown here is derived from an EMBL/GenBank/DDBJ whole genome shotgun (WGS) entry which is preliminary data.</text>
</comment>
<dbReference type="PANTHER" id="PTHR34072:SF47">
    <property type="entry name" value="RIBONUCLEASE H"/>
    <property type="match status" value="1"/>
</dbReference>
<organism evidence="2 3">
    <name type="scientific">Paramuricea clavata</name>
    <name type="common">Red gorgonian</name>
    <name type="synonym">Violescent sea-whip</name>
    <dbReference type="NCBI Taxonomy" id="317549"/>
    <lineage>
        <taxon>Eukaryota</taxon>
        <taxon>Metazoa</taxon>
        <taxon>Cnidaria</taxon>
        <taxon>Anthozoa</taxon>
        <taxon>Octocorallia</taxon>
        <taxon>Malacalcyonacea</taxon>
        <taxon>Plexauridae</taxon>
        <taxon>Paramuricea</taxon>
    </lineage>
</organism>
<reference evidence="2" key="1">
    <citation type="submission" date="2020-04" db="EMBL/GenBank/DDBJ databases">
        <authorList>
            <person name="Alioto T."/>
            <person name="Alioto T."/>
            <person name="Gomez Garrido J."/>
        </authorList>
    </citation>
    <scope>NUCLEOTIDE SEQUENCE</scope>
    <source>
        <strain evidence="2">A484AB</strain>
    </source>
</reference>
<dbReference type="EMBL" id="CACRXK020000884">
    <property type="protein sequence ID" value="CAB3985542.1"/>
    <property type="molecule type" value="Genomic_DNA"/>
</dbReference>
<dbReference type="AlphaFoldDB" id="A0A6S7G929"/>
<dbReference type="InterPro" id="IPR041577">
    <property type="entry name" value="RT_RNaseH_2"/>
</dbReference>
<evidence type="ECO:0000313" key="2">
    <source>
        <dbReference type="EMBL" id="CAB3985542.1"/>
    </source>
</evidence>
<dbReference type="Proteomes" id="UP001152795">
    <property type="component" value="Unassembled WGS sequence"/>
</dbReference>
<evidence type="ECO:0000313" key="3">
    <source>
        <dbReference type="Proteomes" id="UP001152795"/>
    </source>
</evidence>
<gene>
    <name evidence="2" type="ORF">PACLA_8A076187</name>
</gene>
<accession>A0A6S7G929</accession>
<dbReference type="SUPFAM" id="SSF56672">
    <property type="entry name" value="DNA/RNA polymerases"/>
    <property type="match status" value="1"/>
</dbReference>
<dbReference type="Pfam" id="PF17919">
    <property type="entry name" value="RT_RNaseH_2"/>
    <property type="match status" value="1"/>
</dbReference>
<dbReference type="OrthoDB" id="116216at2759"/>
<dbReference type="InterPro" id="IPR043502">
    <property type="entry name" value="DNA/RNA_pol_sf"/>
</dbReference>
<protein>
    <recommendedName>
        <fullName evidence="1">Reverse transcriptase/retrotransposon-derived protein RNase H-like domain-containing protein</fullName>
    </recommendedName>
</protein>
<sequence length="260" mass="29274">MGYPDYNQPFILHTNASLEGLGAVLYQKQNGQMRVLGYGSRSLSQAEKKYHSGKLEFLALKWAVCEHFCDHLYYAPHFTVYTGNPLTPGRSNGDAAALSRMPLDFTTYMKESTEDLTLGQVQASVDGIGAQCHGDTVWISALTHDEDLLETDSEFLAEDQPAIAKATILQAQKQDQTIGRELAFKLEVRRPSHEDCKRELPGRKALLRQWHKLKIGKDGLLRRESGPYKQSVLPGKFHRTIFKELHQEIGHLGAKRVVQL</sequence>